<organism evidence="2 3">
    <name type="scientific">Jeotgalibacillus campisalis</name>
    <dbReference type="NCBI Taxonomy" id="220754"/>
    <lineage>
        <taxon>Bacteria</taxon>
        <taxon>Bacillati</taxon>
        <taxon>Bacillota</taxon>
        <taxon>Bacilli</taxon>
        <taxon>Bacillales</taxon>
        <taxon>Caryophanaceae</taxon>
        <taxon>Jeotgalibacillus</taxon>
    </lineage>
</organism>
<dbReference type="Proteomes" id="UP000031972">
    <property type="component" value="Unassembled WGS sequence"/>
</dbReference>
<protein>
    <submittedName>
        <fullName evidence="2">Uncharacterized protein</fullName>
    </submittedName>
</protein>
<dbReference type="AlphaFoldDB" id="A0A0C2W9J1"/>
<evidence type="ECO:0000313" key="3">
    <source>
        <dbReference type="Proteomes" id="UP000031972"/>
    </source>
</evidence>
<evidence type="ECO:0000256" key="1">
    <source>
        <dbReference type="SAM" id="MobiDB-lite"/>
    </source>
</evidence>
<proteinExistence type="predicted"/>
<dbReference type="EMBL" id="JXRR01000001">
    <property type="protein sequence ID" value="KIL52708.1"/>
    <property type="molecule type" value="Genomic_DNA"/>
</dbReference>
<name>A0A0C2W9J1_9BACL</name>
<evidence type="ECO:0000313" key="2">
    <source>
        <dbReference type="EMBL" id="KIL52708.1"/>
    </source>
</evidence>
<feature type="region of interest" description="Disordered" evidence="1">
    <location>
        <begin position="18"/>
        <end position="37"/>
    </location>
</feature>
<feature type="compositionally biased region" description="Polar residues" evidence="1">
    <location>
        <begin position="26"/>
        <end position="37"/>
    </location>
</feature>
<dbReference type="PATRIC" id="fig|220754.4.peg.36"/>
<reference evidence="2 3" key="1">
    <citation type="submission" date="2015-01" db="EMBL/GenBank/DDBJ databases">
        <title>Jeotgalibacillus campisalis genome sequencing.</title>
        <authorList>
            <person name="Goh K.M."/>
            <person name="Chan K.-G."/>
            <person name="Yaakop A.S."/>
            <person name="Ee R."/>
            <person name="Gan H.M."/>
            <person name="Chan C.S."/>
        </authorList>
    </citation>
    <scope>NUCLEOTIDE SEQUENCE [LARGE SCALE GENOMIC DNA]</scope>
    <source>
        <strain evidence="2 3">SF-57</strain>
    </source>
</reference>
<accession>A0A0C2W9J1</accession>
<sequence>MKSTKMQAVRLPMESVVHQLIEKKGTGQTDTSPSNEK</sequence>
<gene>
    <name evidence="2" type="ORF">KR50_00370</name>
</gene>
<keyword evidence="3" id="KW-1185">Reference proteome</keyword>
<comment type="caution">
    <text evidence="2">The sequence shown here is derived from an EMBL/GenBank/DDBJ whole genome shotgun (WGS) entry which is preliminary data.</text>
</comment>